<dbReference type="EMBL" id="CABVIN010000001">
    <property type="protein sequence ID" value="VVO77969.1"/>
    <property type="molecule type" value="Genomic_DNA"/>
</dbReference>
<accession>A0A5E7IM62</accession>
<reference evidence="1 2" key="1">
    <citation type="submission" date="2019-09" db="EMBL/GenBank/DDBJ databases">
        <authorList>
            <person name="Chandra G."/>
            <person name="Truman W A."/>
        </authorList>
    </citation>
    <scope>NUCLEOTIDE SEQUENCE [LARGE SCALE GENOMIC DNA]</scope>
    <source>
        <strain evidence="1">PS896</strain>
    </source>
</reference>
<protein>
    <recommendedName>
        <fullName evidence="3">HEPN domain-containing protein</fullName>
    </recommendedName>
</protein>
<dbReference type="RefSeq" id="WP_150647374.1">
    <property type="nucleotide sequence ID" value="NZ_CABVIN010000001.1"/>
</dbReference>
<evidence type="ECO:0008006" key="3">
    <source>
        <dbReference type="Google" id="ProtNLM"/>
    </source>
</evidence>
<gene>
    <name evidence="1" type="ORF">PS896_01688</name>
</gene>
<organism evidence="1 2">
    <name type="scientific">Pseudomonas fluorescens</name>
    <dbReference type="NCBI Taxonomy" id="294"/>
    <lineage>
        <taxon>Bacteria</taxon>
        <taxon>Pseudomonadati</taxon>
        <taxon>Pseudomonadota</taxon>
        <taxon>Gammaproteobacteria</taxon>
        <taxon>Pseudomonadales</taxon>
        <taxon>Pseudomonadaceae</taxon>
        <taxon>Pseudomonas</taxon>
    </lineage>
</organism>
<evidence type="ECO:0000313" key="1">
    <source>
        <dbReference type="EMBL" id="VVO77969.1"/>
    </source>
</evidence>
<evidence type="ECO:0000313" key="2">
    <source>
        <dbReference type="Proteomes" id="UP000377224"/>
    </source>
</evidence>
<sequence length="208" mass="24208">MNEKDQVPLDSLFDNLKWPSDFAGQQLFVKGEDWQNNAMLNWSNFRVDLYAFAYKDAADGLVDAMADRKVPLDTGIYPLLFLYRHALELQLKVMLSIARNLAGLNPKNYDKHSLMPMWSEFRKLLKELDPSQPEVNIIATHDFIRQLDNVDPDSMAFRYATTRHGKDHLPGVTHINIRHLRDVLDSIFLWFKGAYDWLGEFESNQANY</sequence>
<dbReference type="AlphaFoldDB" id="A0A5E7IM62"/>
<proteinExistence type="predicted"/>
<name>A0A5E7IM62_PSEFL</name>
<dbReference type="Proteomes" id="UP000377224">
    <property type="component" value="Unassembled WGS sequence"/>
</dbReference>